<evidence type="ECO:0000313" key="11">
    <source>
        <dbReference type="Proteomes" id="UP001194468"/>
    </source>
</evidence>
<comment type="caution">
    <text evidence="10">The sequence shown here is derived from an EMBL/GenBank/DDBJ whole genome shotgun (WGS) entry which is preliminary data.</text>
</comment>
<dbReference type="GO" id="GO:0051723">
    <property type="term" value="F:protein methylesterase activity"/>
    <property type="evidence" value="ECO:0007669"/>
    <property type="project" value="UniProtKB-EC"/>
</dbReference>
<evidence type="ECO:0000259" key="9">
    <source>
        <dbReference type="Pfam" id="PF12697"/>
    </source>
</evidence>
<organism evidence="10 11">
    <name type="scientific">Boletus edulis BED1</name>
    <dbReference type="NCBI Taxonomy" id="1328754"/>
    <lineage>
        <taxon>Eukaryota</taxon>
        <taxon>Fungi</taxon>
        <taxon>Dikarya</taxon>
        <taxon>Basidiomycota</taxon>
        <taxon>Agaricomycotina</taxon>
        <taxon>Agaricomycetes</taxon>
        <taxon>Agaricomycetidae</taxon>
        <taxon>Boletales</taxon>
        <taxon>Boletineae</taxon>
        <taxon>Boletaceae</taxon>
        <taxon>Boletoideae</taxon>
        <taxon>Boletus</taxon>
    </lineage>
</organism>
<dbReference type="EC" id="3.1.1.-" evidence="6"/>
<evidence type="ECO:0000256" key="7">
    <source>
        <dbReference type="PIRSR" id="PIRSR022950-1"/>
    </source>
</evidence>
<sequence length="401" mass="43937">MSSLYRSAISARIAKLPNLPQSDGDEDYDEPDEIADSLGSLPSPGKMGPPPPVSATRSTSIQIPEYAPIRPDAYGQYFAQALQVELPTRGLVVRAYHTPLRGSGVMIMHHGAGYSALSFACLTKELDEMIGKDVGILAFDARRHGKTVPMEGQSDDNLSMDALVDDLVALVQTMFKNVETAPVLMLVGHSMGGSVVVRACPKLQELKYVVSGVAVLDVVEVIPLEGTAIDALPHMHALLDTRPEGFHSEEEAIEWHLTTHAINNPASARISVPSILIPQESTVAPLTRANGGYAFRWRTPLKSTAPYWQSWFESLSGLFLSTRTGRLLILAGRERLDTMLEIGHMQGKFQLKVMTGRGGTYVGHLVHEDDPVELAENLREFWERNQRIVVKGKVIKRIGEA</sequence>
<dbReference type="InterPro" id="IPR016812">
    <property type="entry name" value="PPase_methylesterase_euk"/>
</dbReference>
<keyword evidence="3 6" id="KW-0719">Serine esterase</keyword>
<protein>
    <recommendedName>
        <fullName evidence="2 6">Protein phosphatase methylesterase 1</fullName>
        <shortName evidence="6">PME-1</shortName>
        <ecNumber evidence="6">3.1.1.-</ecNumber>
    </recommendedName>
</protein>
<accession>A0AAD4C0D8</accession>
<proteinExistence type="inferred from homology"/>
<dbReference type="InterPro" id="IPR000073">
    <property type="entry name" value="AB_hydrolase_1"/>
</dbReference>
<evidence type="ECO:0000313" key="10">
    <source>
        <dbReference type="EMBL" id="KAF8445028.1"/>
    </source>
</evidence>
<reference evidence="10" key="2">
    <citation type="journal article" date="2020" name="Nat. Commun.">
        <title>Large-scale genome sequencing of mycorrhizal fungi provides insights into the early evolution of symbiotic traits.</title>
        <authorList>
            <person name="Miyauchi S."/>
            <person name="Kiss E."/>
            <person name="Kuo A."/>
            <person name="Drula E."/>
            <person name="Kohler A."/>
            <person name="Sanchez-Garcia M."/>
            <person name="Morin E."/>
            <person name="Andreopoulos B."/>
            <person name="Barry K.W."/>
            <person name="Bonito G."/>
            <person name="Buee M."/>
            <person name="Carver A."/>
            <person name="Chen C."/>
            <person name="Cichocki N."/>
            <person name="Clum A."/>
            <person name="Culley D."/>
            <person name="Crous P.W."/>
            <person name="Fauchery L."/>
            <person name="Girlanda M."/>
            <person name="Hayes R.D."/>
            <person name="Keri Z."/>
            <person name="LaButti K."/>
            <person name="Lipzen A."/>
            <person name="Lombard V."/>
            <person name="Magnuson J."/>
            <person name="Maillard F."/>
            <person name="Murat C."/>
            <person name="Nolan M."/>
            <person name="Ohm R.A."/>
            <person name="Pangilinan J."/>
            <person name="Pereira M.F."/>
            <person name="Perotto S."/>
            <person name="Peter M."/>
            <person name="Pfister S."/>
            <person name="Riley R."/>
            <person name="Sitrit Y."/>
            <person name="Stielow J.B."/>
            <person name="Szollosi G."/>
            <person name="Zifcakova L."/>
            <person name="Stursova M."/>
            <person name="Spatafora J.W."/>
            <person name="Tedersoo L."/>
            <person name="Vaario L.M."/>
            <person name="Yamada A."/>
            <person name="Yan M."/>
            <person name="Wang P."/>
            <person name="Xu J."/>
            <person name="Bruns T."/>
            <person name="Baldrian P."/>
            <person name="Vilgalys R."/>
            <person name="Dunand C."/>
            <person name="Henrissat B."/>
            <person name="Grigoriev I.V."/>
            <person name="Hibbett D."/>
            <person name="Nagy L.G."/>
            <person name="Martin F.M."/>
        </authorList>
    </citation>
    <scope>NUCLEOTIDE SEQUENCE</scope>
    <source>
        <strain evidence="10">BED1</strain>
    </source>
</reference>
<gene>
    <name evidence="10" type="ORF">L210DRAFT_3502412</name>
</gene>
<dbReference type="PANTHER" id="PTHR14189">
    <property type="entry name" value="PROTEIN PHOSPHATASE METHYLESTERASE-1 RELATED"/>
    <property type="match status" value="1"/>
</dbReference>
<evidence type="ECO:0000256" key="4">
    <source>
        <dbReference type="ARBA" id="ARBA00022801"/>
    </source>
</evidence>
<dbReference type="InterPro" id="IPR029058">
    <property type="entry name" value="AB_hydrolase_fold"/>
</dbReference>
<dbReference type="EMBL" id="WHUW01000006">
    <property type="protein sequence ID" value="KAF8445028.1"/>
    <property type="molecule type" value="Genomic_DNA"/>
</dbReference>
<evidence type="ECO:0000256" key="1">
    <source>
        <dbReference type="ARBA" id="ARBA00008645"/>
    </source>
</evidence>
<keyword evidence="11" id="KW-1185">Reference proteome</keyword>
<evidence type="ECO:0000256" key="6">
    <source>
        <dbReference type="PIRNR" id="PIRNR022950"/>
    </source>
</evidence>
<feature type="compositionally biased region" description="Acidic residues" evidence="8">
    <location>
        <begin position="23"/>
        <end position="35"/>
    </location>
</feature>
<comment type="function">
    <text evidence="6">Demethylates proteins that have been reversibly carboxymethylated.</text>
</comment>
<feature type="region of interest" description="Disordered" evidence="8">
    <location>
        <begin position="15"/>
        <end position="59"/>
    </location>
</feature>
<reference evidence="10" key="1">
    <citation type="submission" date="2019-10" db="EMBL/GenBank/DDBJ databases">
        <authorList>
            <consortium name="DOE Joint Genome Institute"/>
            <person name="Kuo A."/>
            <person name="Miyauchi S."/>
            <person name="Kiss E."/>
            <person name="Drula E."/>
            <person name="Kohler A."/>
            <person name="Sanchez-Garcia M."/>
            <person name="Andreopoulos B."/>
            <person name="Barry K.W."/>
            <person name="Bonito G."/>
            <person name="Buee M."/>
            <person name="Carver A."/>
            <person name="Chen C."/>
            <person name="Cichocki N."/>
            <person name="Clum A."/>
            <person name="Culley D."/>
            <person name="Crous P.W."/>
            <person name="Fauchery L."/>
            <person name="Girlanda M."/>
            <person name="Hayes R."/>
            <person name="Keri Z."/>
            <person name="LaButti K."/>
            <person name="Lipzen A."/>
            <person name="Lombard V."/>
            <person name="Magnuson J."/>
            <person name="Maillard F."/>
            <person name="Morin E."/>
            <person name="Murat C."/>
            <person name="Nolan M."/>
            <person name="Ohm R."/>
            <person name="Pangilinan J."/>
            <person name="Pereira M."/>
            <person name="Perotto S."/>
            <person name="Peter M."/>
            <person name="Riley R."/>
            <person name="Sitrit Y."/>
            <person name="Stielow B."/>
            <person name="Szollosi G."/>
            <person name="Zifcakova L."/>
            <person name="Stursova M."/>
            <person name="Spatafora J.W."/>
            <person name="Tedersoo L."/>
            <person name="Vaario L.-M."/>
            <person name="Yamada A."/>
            <person name="Yan M."/>
            <person name="Wang P."/>
            <person name="Xu J."/>
            <person name="Bruns T."/>
            <person name="Baldrian P."/>
            <person name="Vilgalys R."/>
            <person name="Henrissat B."/>
            <person name="Grigoriev I.V."/>
            <person name="Hibbett D."/>
            <person name="Nagy L.G."/>
            <person name="Martin F.M."/>
        </authorList>
    </citation>
    <scope>NUCLEOTIDE SEQUENCE</scope>
    <source>
        <strain evidence="10">BED1</strain>
    </source>
</reference>
<name>A0AAD4C0D8_BOLED</name>
<feature type="active site" evidence="7">
    <location>
        <position position="190"/>
    </location>
</feature>
<feature type="compositionally biased region" description="Low complexity" evidence="8">
    <location>
        <begin position="37"/>
        <end position="46"/>
    </location>
</feature>
<feature type="active site" evidence="7">
    <location>
        <position position="217"/>
    </location>
</feature>
<evidence type="ECO:0000256" key="5">
    <source>
        <dbReference type="ARBA" id="ARBA00049203"/>
    </source>
</evidence>
<evidence type="ECO:0000256" key="8">
    <source>
        <dbReference type="SAM" id="MobiDB-lite"/>
    </source>
</evidence>
<evidence type="ECO:0000256" key="3">
    <source>
        <dbReference type="ARBA" id="ARBA00022487"/>
    </source>
</evidence>
<dbReference type="Proteomes" id="UP001194468">
    <property type="component" value="Unassembled WGS sequence"/>
</dbReference>
<evidence type="ECO:0000256" key="2">
    <source>
        <dbReference type="ARBA" id="ARBA00020672"/>
    </source>
</evidence>
<feature type="domain" description="AB hydrolase-1" evidence="9">
    <location>
        <begin position="107"/>
        <end position="376"/>
    </location>
</feature>
<dbReference type="AlphaFoldDB" id="A0AAD4C0D8"/>
<dbReference type="Gene3D" id="3.40.50.1820">
    <property type="entry name" value="alpha/beta hydrolase"/>
    <property type="match status" value="1"/>
</dbReference>
<keyword evidence="4 6" id="KW-0378">Hydrolase</keyword>
<dbReference type="PIRSF" id="PIRSF022950">
    <property type="entry name" value="PPase_methylesterase_euk"/>
    <property type="match status" value="1"/>
</dbReference>
<feature type="active site" evidence="7">
    <location>
        <position position="364"/>
    </location>
</feature>
<dbReference type="Pfam" id="PF12697">
    <property type="entry name" value="Abhydrolase_6"/>
    <property type="match status" value="1"/>
</dbReference>
<comment type="similarity">
    <text evidence="1 6">Belongs to the AB hydrolase superfamily.</text>
</comment>
<dbReference type="PANTHER" id="PTHR14189:SF0">
    <property type="entry name" value="PROTEIN PHOSPHATASE METHYLESTERASE 1"/>
    <property type="match status" value="1"/>
</dbReference>
<comment type="catalytic activity">
    <reaction evidence="5">
        <text>[phosphatase 2A protein]-C-terminal L-leucine methyl ester + H2O = [phosphatase 2A protein]-C-terminal L-leucine + methanol + H(+)</text>
        <dbReference type="Rhea" id="RHEA:48548"/>
        <dbReference type="Rhea" id="RHEA-COMP:12134"/>
        <dbReference type="Rhea" id="RHEA-COMP:12135"/>
        <dbReference type="ChEBI" id="CHEBI:15377"/>
        <dbReference type="ChEBI" id="CHEBI:15378"/>
        <dbReference type="ChEBI" id="CHEBI:17790"/>
        <dbReference type="ChEBI" id="CHEBI:90516"/>
        <dbReference type="ChEBI" id="CHEBI:90517"/>
        <dbReference type="EC" id="3.1.1.89"/>
    </reaction>
</comment>
<dbReference type="SUPFAM" id="SSF53474">
    <property type="entry name" value="alpha/beta-Hydrolases"/>
    <property type="match status" value="1"/>
</dbReference>